<dbReference type="InterPro" id="IPR022572">
    <property type="entry name" value="DNA_rep/recomb_RecO_N"/>
</dbReference>
<dbReference type="Pfam" id="PF11967">
    <property type="entry name" value="RecO_N"/>
    <property type="match status" value="1"/>
</dbReference>
<dbReference type="Gene3D" id="2.40.50.140">
    <property type="entry name" value="Nucleic acid-binding proteins"/>
    <property type="match status" value="1"/>
</dbReference>
<evidence type="ECO:0000256" key="2">
    <source>
        <dbReference type="ARBA" id="ARBA00023172"/>
    </source>
</evidence>
<dbReference type="NCBIfam" id="TIGR00613">
    <property type="entry name" value="reco"/>
    <property type="match status" value="1"/>
</dbReference>
<dbReference type="InterPro" id="IPR003717">
    <property type="entry name" value="RecO"/>
</dbReference>
<dbReference type="InterPro" id="IPR012340">
    <property type="entry name" value="NA-bd_OB-fold"/>
</dbReference>
<keyword evidence="1" id="KW-0227">DNA damage</keyword>
<dbReference type="GO" id="GO:0006302">
    <property type="term" value="P:double-strand break repair"/>
    <property type="evidence" value="ECO:0007669"/>
    <property type="project" value="TreeGrafter"/>
</dbReference>
<organism evidence="5 6">
    <name type="scientific">candidate division WWE3 bacterium CG08_land_8_20_14_0_20_40_13</name>
    <dbReference type="NCBI Taxonomy" id="1975084"/>
    <lineage>
        <taxon>Bacteria</taxon>
        <taxon>Katanobacteria</taxon>
    </lineage>
</organism>
<dbReference type="GO" id="GO:0006310">
    <property type="term" value="P:DNA recombination"/>
    <property type="evidence" value="ECO:0007669"/>
    <property type="project" value="UniProtKB-KW"/>
</dbReference>
<evidence type="ECO:0000256" key="1">
    <source>
        <dbReference type="ARBA" id="ARBA00022763"/>
    </source>
</evidence>
<evidence type="ECO:0000259" key="4">
    <source>
        <dbReference type="Pfam" id="PF11967"/>
    </source>
</evidence>
<evidence type="ECO:0000313" key="5">
    <source>
        <dbReference type="EMBL" id="PIS22942.1"/>
    </source>
</evidence>
<dbReference type="Proteomes" id="UP000230340">
    <property type="component" value="Unassembled WGS sequence"/>
</dbReference>
<accession>A0A2H0XDG7</accession>
<keyword evidence="2" id="KW-0233">DNA recombination</keyword>
<dbReference type="GO" id="GO:0043590">
    <property type="term" value="C:bacterial nucleoid"/>
    <property type="evidence" value="ECO:0007669"/>
    <property type="project" value="TreeGrafter"/>
</dbReference>
<dbReference type="EMBL" id="PEYT01000023">
    <property type="protein sequence ID" value="PIS22942.1"/>
    <property type="molecule type" value="Genomic_DNA"/>
</dbReference>
<evidence type="ECO:0000313" key="6">
    <source>
        <dbReference type="Proteomes" id="UP000230340"/>
    </source>
</evidence>
<reference evidence="6" key="1">
    <citation type="submission" date="2017-09" db="EMBL/GenBank/DDBJ databases">
        <title>Depth-based differentiation of microbial function through sediment-hosted aquifers and enrichment of novel symbionts in the deep terrestrial subsurface.</title>
        <authorList>
            <person name="Probst A.J."/>
            <person name="Ladd B."/>
            <person name="Jarett J.K."/>
            <person name="Geller-Mcgrath D.E."/>
            <person name="Sieber C.M.K."/>
            <person name="Emerson J.B."/>
            <person name="Anantharaman K."/>
            <person name="Thomas B.C."/>
            <person name="Malmstrom R."/>
            <person name="Stieglmeier M."/>
            <person name="Klingl A."/>
            <person name="Woyke T."/>
            <person name="Ryan C.M."/>
            <person name="Banfield J.F."/>
        </authorList>
    </citation>
    <scope>NUCLEOTIDE SEQUENCE [LARGE SCALE GENOMIC DNA]</scope>
</reference>
<keyword evidence="3" id="KW-0234">DNA repair</keyword>
<dbReference type="SUPFAM" id="SSF50249">
    <property type="entry name" value="Nucleic acid-binding proteins"/>
    <property type="match status" value="1"/>
</dbReference>
<evidence type="ECO:0000256" key="3">
    <source>
        <dbReference type="ARBA" id="ARBA00023204"/>
    </source>
</evidence>
<sequence>MKFVTTTAIILRQINFSDSDKIFSLLTPDLGRVSAIAKGVRKIKSRKAGHLDLGNVVKVSLAEGKNIYILTQAELVVSPPKNQLSVMAIIFETLETLGKLLHDGQDAAVFYPLYITFLQGVKINHMVDFYLEDFYRGIFKLSGFWQESLITYSLSQLRSYFENVVETHINSRYLAG</sequence>
<dbReference type="AlphaFoldDB" id="A0A2H0XDG7"/>
<comment type="caution">
    <text evidence="5">The sequence shown here is derived from an EMBL/GenBank/DDBJ whole genome shotgun (WGS) entry which is preliminary data.</text>
</comment>
<dbReference type="PANTHER" id="PTHR33991:SF1">
    <property type="entry name" value="DNA REPAIR PROTEIN RECO"/>
    <property type="match status" value="1"/>
</dbReference>
<gene>
    <name evidence="5" type="primary">recO</name>
    <name evidence="5" type="ORF">COT49_02535</name>
</gene>
<protein>
    <submittedName>
        <fullName evidence="5">DNA repair protein RecO</fullName>
    </submittedName>
</protein>
<proteinExistence type="predicted"/>
<dbReference type="PANTHER" id="PTHR33991">
    <property type="entry name" value="DNA REPAIR PROTEIN RECO"/>
    <property type="match status" value="1"/>
</dbReference>
<name>A0A2H0XDG7_UNCKA</name>
<feature type="domain" description="DNA replication/recombination mediator RecO N-terminal" evidence="4">
    <location>
        <begin position="1"/>
        <end position="76"/>
    </location>
</feature>